<accession>A0A7I8WB00</accession>
<name>A0A7I8WB00_9ANNE</name>
<sequence>MDKTKPVVFDIFRSFRDTNVILDDKAKSLRITAELLKKTEGLVSEVKWNHSPRMVLSEKAEDVLTCLKYTENVFYWIIHSLIDSLNSFVAFKETIDKEVDIPPEPEKFHGTFQEWMTIQMFNKNFTIINIPLKDIIRSMRRIIIALVDVWRMLKRMSESKEETGALRKISNIMERLSDSLQDATGSLDTMLESCKLLDRRMRRVVTDNVILTGNVEGKGCSFGKYLSHLMKKLYNSTSDTIRAINKSNDDLKKTYDPVVSMAKATRETCTDLEIYIRKFNQLSI</sequence>
<dbReference type="EMBL" id="CAJFCJ010000026">
    <property type="protein sequence ID" value="CAD5125321.1"/>
    <property type="molecule type" value="Genomic_DNA"/>
</dbReference>
<comment type="caution">
    <text evidence="1">The sequence shown here is derived from an EMBL/GenBank/DDBJ whole genome shotgun (WGS) entry which is preliminary data.</text>
</comment>
<protein>
    <submittedName>
        <fullName evidence="1">Uncharacterized protein</fullName>
    </submittedName>
</protein>
<reference evidence="1 2" key="1">
    <citation type="submission" date="2020-08" db="EMBL/GenBank/DDBJ databases">
        <authorList>
            <person name="Hejnol A."/>
        </authorList>
    </citation>
    <scope>NUCLEOTIDE SEQUENCE [LARGE SCALE GENOMIC DNA]</scope>
</reference>
<evidence type="ECO:0000313" key="2">
    <source>
        <dbReference type="Proteomes" id="UP000549394"/>
    </source>
</evidence>
<evidence type="ECO:0000313" key="1">
    <source>
        <dbReference type="EMBL" id="CAD5125321.1"/>
    </source>
</evidence>
<dbReference type="Proteomes" id="UP000549394">
    <property type="component" value="Unassembled WGS sequence"/>
</dbReference>
<dbReference type="AlphaFoldDB" id="A0A7I8WB00"/>
<gene>
    <name evidence="1" type="ORF">DGYR_LOCUS12709</name>
</gene>
<keyword evidence="2" id="KW-1185">Reference proteome</keyword>
<proteinExistence type="predicted"/>
<organism evidence="1 2">
    <name type="scientific">Dimorphilus gyrociliatus</name>
    <dbReference type="NCBI Taxonomy" id="2664684"/>
    <lineage>
        <taxon>Eukaryota</taxon>
        <taxon>Metazoa</taxon>
        <taxon>Spiralia</taxon>
        <taxon>Lophotrochozoa</taxon>
        <taxon>Annelida</taxon>
        <taxon>Polychaeta</taxon>
        <taxon>Polychaeta incertae sedis</taxon>
        <taxon>Dinophilidae</taxon>
        <taxon>Dimorphilus</taxon>
    </lineage>
</organism>